<comment type="caution">
    <text evidence="1">The sequence shown here is derived from an EMBL/GenBank/DDBJ whole genome shotgun (WGS) entry which is preliminary data.</text>
</comment>
<sequence>MSYAFHVGRKKRKAEVAFSKYETPRISEMEMQDHI</sequence>
<accession>A0A8T0SMD5</accession>
<dbReference type="AlphaFoldDB" id="A0A8T0SMD5"/>
<keyword evidence="2" id="KW-1185">Reference proteome</keyword>
<organism evidence="1 2">
    <name type="scientific">Panicum virgatum</name>
    <name type="common">Blackwell switchgrass</name>
    <dbReference type="NCBI Taxonomy" id="38727"/>
    <lineage>
        <taxon>Eukaryota</taxon>
        <taxon>Viridiplantae</taxon>
        <taxon>Streptophyta</taxon>
        <taxon>Embryophyta</taxon>
        <taxon>Tracheophyta</taxon>
        <taxon>Spermatophyta</taxon>
        <taxon>Magnoliopsida</taxon>
        <taxon>Liliopsida</taxon>
        <taxon>Poales</taxon>
        <taxon>Poaceae</taxon>
        <taxon>PACMAD clade</taxon>
        <taxon>Panicoideae</taxon>
        <taxon>Panicodae</taxon>
        <taxon>Paniceae</taxon>
        <taxon>Panicinae</taxon>
        <taxon>Panicum</taxon>
        <taxon>Panicum sect. Hiantes</taxon>
    </lineage>
</organism>
<proteinExistence type="predicted"/>
<dbReference type="Proteomes" id="UP000823388">
    <property type="component" value="Chromosome 5K"/>
</dbReference>
<dbReference type="EMBL" id="CM029045">
    <property type="protein sequence ID" value="KAG2598178.1"/>
    <property type="molecule type" value="Genomic_DNA"/>
</dbReference>
<evidence type="ECO:0000313" key="1">
    <source>
        <dbReference type="EMBL" id="KAG2598178.1"/>
    </source>
</evidence>
<gene>
    <name evidence="1" type="ORF">PVAP13_5KG298614</name>
</gene>
<reference evidence="1" key="1">
    <citation type="submission" date="2020-05" db="EMBL/GenBank/DDBJ databases">
        <title>WGS assembly of Panicum virgatum.</title>
        <authorList>
            <person name="Lovell J.T."/>
            <person name="Jenkins J."/>
            <person name="Shu S."/>
            <person name="Juenger T.E."/>
            <person name="Schmutz J."/>
        </authorList>
    </citation>
    <scope>NUCLEOTIDE SEQUENCE</scope>
    <source>
        <strain evidence="1">AP13</strain>
    </source>
</reference>
<evidence type="ECO:0000313" key="2">
    <source>
        <dbReference type="Proteomes" id="UP000823388"/>
    </source>
</evidence>
<protein>
    <submittedName>
        <fullName evidence="1">Uncharacterized protein</fullName>
    </submittedName>
</protein>
<name>A0A8T0SMD5_PANVG</name>